<protein>
    <submittedName>
        <fullName evidence="1">Uncharacterized protein</fullName>
    </submittedName>
</protein>
<sequence>MAASGRKSLPGTAFQAIAANIAAYRPHIEHQCRPPICAAVLLPPQSLADNLLAITAEQS</sequence>
<dbReference type="EMBL" id="VFPM01000001">
    <property type="protein sequence ID" value="TQM64536.1"/>
    <property type="molecule type" value="Genomic_DNA"/>
</dbReference>
<proteinExistence type="predicted"/>
<dbReference type="AlphaFoldDB" id="A0A543I1R4"/>
<accession>A0A543I1R4</accession>
<comment type="caution">
    <text evidence="1">The sequence shown here is derived from an EMBL/GenBank/DDBJ whole genome shotgun (WGS) entry which is preliminary data.</text>
</comment>
<organism evidence="1 2">
    <name type="scientific">Humibacillus xanthopallidus</name>
    <dbReference type="NCBI Taxonomy" id="412689"/>
    <lineage>
        <taxon>Bacteria</taxon>
        <taxon>Bacillati</taxon>
        <taxon>Actinomycetota</taxon>
        <taxon>Actinomycetes</taxon>
        <taxon>Micrococcales</taxon>
        <taxon>Intrasporangiaceae</taxon>
        <taxon>Humibacillus</taxon>
    </lineage>
</organism>
<gene>
    <name evidence="1" type="ORF">FBY41_0905</name>
</gene>
<keyword evidence="2" id="KW-1185">Reference proteome</keyword>
<reference evidence="1 2" key="1">
    <citation type="submission" date="2019-06" db="EMBL/GenBank/DDBJ databases">
        <title>Genome sequencing of plant associated microbes to promote plant fitness in Sorghum bicolor and Oryza sativa.</title>
        <authorList>
            <person name="Coleman-Derr D."/>
        </authorList>
    </citation>
    <scope>NUCLEOTIDE SEQUENCE [LARGE SCALE GENOMIC DNA]</scope>
    <source>
        <strain evidence="1 2">KV-663</strain>
    </source>
</reference>
<dbReference type="Proteomes" id="UP000316747">
    <property type="component" value="Unassembled WGS sequence"/>
</dbReference>
<evidence type="ECO:0000313" key="1">
    <source>
        <dbReference type="EMBL" id="TQM64536.1"/>
    </source>
</evidence>
<evidence type="ECO:0000313" key="2">
    <source>
        <dbReference type="Proteomes" id="UP000316747"/>
    </source>
</evidence>
<name>A0A543I1R4_9MICO</name>